<dbReference type="VEuPathDB" id="FungiDB:TSTA_081730"/>
<dbReference type="HOGENOM" id="CLU_1741790_0_0_1"/>
<gene>
    <name evidence="1" type="ORF">TSTA_081730</name>
</gene>
<evidence type="ECO:0000313" key="2">
    <source>
        <dbReference type="Proteomes" id="UP000001745"/>
    </source>
</evidence>
<sequence>MDLNTTQNSVEPGQLAVQLAEHLKSLILLDAAEFQKTIAHVQQILPFDIRAHKTEQSIEIKIEDITPVDNRMSLQNLVHGLTDSSDGVPKLMDKGYDSDTTEELPYTPAELEGDTFLPTYPGRYDLEMFDAIEWTSWVNDDILYVLDGEP</sequence>
<organism evidence="1 2">
    <name type="scientific">Talaromyces stipitatus (strain ATCC 10500 / CBS 375.48 / QM 6759 / NRRL 1006)</name>
    <name type="common">Penicillium stipitatum</name>
    <dbReference type="NCBI Taxonomy" id="441959"/>
    <lineage>
        <taxon>Eukaryota</taxon>
        <taxon>Fungi</taxon>
        <taxon>Dikarya</taxon>
        <taxon>Ascomycota</taxon>
        <taxon>Pezizomycotina</taxon>
        <taxon>Eurotiomycetes</taxon>
        <taxon>Eurotiomycetidae</taxon>
        <taxon>Eurotiales</taxon>
        <taxon>Trichocomaceae</taxon>
        <taxon>Talaromyces</taxon>
        <taxon>Talaromyces sect. Talaromyces</taxon>
    </lineage>
</organism>
<accession>B8M008</accession>
<reference evidence="2" key="1">
    <citation type="journal article" date="2015" name="Genome Announc.">
        <title>Genome sequence of the AIDS-associated pathogen Penicillium marneffei (ATCC18224) and its near taxonomic relative Talaromyces stipitatus (ATCC10500).</title>
        <authorList>
            <person name="Nierman W.C."/>
            <person name="Fedorova-Abrams N.D."/>
            <person name="Andrianopoulos A."/>
        </authorList>
    </citation>
    <scope>NUCLEOTIDE SEQUENCE [LARGE SCALE GENOMIC DNA]</scope>
    <source>
        <strain evidence="2">ATCC 10500 / CBS 375.48 / QM 6759 / NRRL 1006</strain>
    </source>
</reference>
<dbReference type="AlphaFoldDB" id="B8M008"/>
<dbReference type="GeneID" id="8104811"/>
<protein>
    <submittedName>
        <fullName evidence="1">Uncharacterized protein</fullName>
    </submittedName>
</protein>
<keyword evidence="2" id="KW-1185">Reference proteome</keyword>
<dbReference type="InParanoid" id="B8M008"/>
<proteinExistence type="predicted"/>
<dbReference type="Proteomes" id="UP000001745">
    <property type="component" value="Unassembled WGS sequence"/>
</dbReference>
<dbReference type="EMBL" id="EQ962653">
    <property type="protein sequence ID" value="EED20940.1"/>
    <property type="molecule type" value="Genomic_DNA"/>
</dbReference>
<name>B8M008_TALSN</name>
<evidence type="ECO:0000313" key="1">
    <source>
        <dbReference type="EMBL" id="EED20940.1"/>
    </source>
</evidence>
<dbReference type="RefSeq" id="XP_002477903.1">
    <property type="nucleotide sequence ID" value="XM_002477858.1"/>
</dbReference>